<proteinExistence type="predicted"/>
<organism evidence="1 2">
    <name type="scientific">Pacificimonas flava</name>
    <dbReference type="NCBI Taxonomy" id="1234595"/>
    <lineage>
        <taxon>Bacteria</taxon>
        <taxon>Pseudomonadati</taxon>
        <taxon>Pseudomonadota</taxon>
        <taxon>Alphaproteobacteria</taxon>
        <taxon>Sphingomonadales</taxon>
        <taxon>Sphingosinicellaceae</taxon>
        <taxon>Pacificimonas</taxon>
    </lineage>
</organism>
<dbReference type="EMBL" id="NFZT01000007">
    <property type="protein sequence ID" value="OWV31758.1"/>
    <property type="molecule type" value="Genomic_DNA"/>
</dbReference>
<keyword evidence="2" id="KW-1185">Reference proteome</keyword>
<dbReference type="PANTHER" id="PTHR41339:SF1">
    <property type="entry name" value="SECRETED PROTEIN"/>
    <property type="match status" value="1"/>
</dbReference>
<protein>
    <recommendedName>
        <fullName evidence="3">Lipoprotein</fullName>
    </recommendedName>
</protein>
<name>A0A219B1P9_9SPHN</name>
<dbReference type="Proteomes" id="UP000198462">
    <property type="component" value="Unassembled WGS sequence"/>
</dbReference>
<comment type="caution">
    <text evidence="1">The sequence shown here is derived from an EMBL/GenBank/DDBJ whole genome shotgun (WGS) entry which is preliminary data.</text>
</comment>
<evidence type="ECO:0000313" key="1">
    <source>
        <dbReference type="EMBL" id="OWV31758.1"/>
    </source>
</evidence>
<evidence type="ECO:0008006" key="3">
    <source>
        <dbReference type="Google" id="ProtNLM"/>
    </source>
</evidence>
<reference evidence="2" key="1">
    <citation type="submission" date="2017-05" db="EMBL/GenBank/DDBJ databases">
        <authorList>
            <person name="Lin X."/>
        </authorList>
    </citation>
    <scope>NUCLEOTIDE SEQUENCE [LARGE SCALE GENOMIC DNA]</scope>
    <source>
        <strain evidence="2">JLT2012</strain>
    </source>
</reference>
<gene>
    <name evidence="1" type="ORF">B5C34_14700</name>
</gene>
<accession>A0A219B1P9</accession>
<evidence type="ECO:0000313" key="2">
    <source>
        <dbReference type="Proteomes" id="UP000198462"/>
    </source>
</evidence>
<dbReference type="OrthoDB" id="237393at2"/>
<dbReference type="PANTHER" id="PTHR41339">
    <property type="entry name" value="LIPL48"/>
    <property type="match status" value="1"/>
</dbReference>
<sequence>MVYSLSGRVQVGTDVGPTDSPVAGSSTAALTIDPGVVLFGSSGADFLLVNRGSQLFVNGTADRPVVMTSRSNIEGTVGPDSIGQWGGVVILGRAPFSDCAGGGTIEGDENCTGAVEGTSNAFFGGNIPSDNSGTIRYLQVRYPGFEVTTGNELNGITMAGVGSGTTFEYVQVANSSDDGIENFGGTFNAKYIALTGNDDDSFDTDSGYRGYFQFVVITHREAGGDHVWEADSNGDENNLPRQFTRLVNFTLQANDGTSILLRGGGDYGLYNGIVVGDETDSTCIDIDGNTTVQPADTNPDDGDLQEVGPPIFESVAFDCVNTASSDDDGIDDVSYLAGDNNVLDFENTLTGDFGLVNGPNETALTAFDVTTLSDFLTAVDYVGAVEEGETPWFAGWTCDIGGAGACSARPQTRTED</sequence>
<dbReference type="AlphaFoldDB" id="A0A219B1P9"/>